<comment type="caution">
    <text evidence="1">Lacks conserved residue(s) required for the propagation of feature annotation.</text>
</comment>
<dbReference type="Gene3D" id="1.25.40.10">
    <property type="entry name" value="Tetratricopeptide repeat domain"/>
    <property type="match status" value="2"/>
</dbReference>
<dbReference type="EMBL" id="FZOT01000001">
    <property type="protein sequence ID" value="SNS09844.1"/>
    <property type="molecule type" value="Genomic_DNA"/>
</dbReference>
<name>A0A239BS14_9BURK</name>
<evidence type="ECO:0000259" key="2">
    <source>
        <dbReference type="PROSITE" id="PS50110"/>
    </source>
</evidence>
<feature type="domain" description="Response regulatory" evidence="2">
    <location>
        <begin position="8"/>
        <end position="127"/>
    </location>
</feature>
<dbReference type="PROSITE" id="PS50110">
    <property type="entry name" value="RESPONSE_REGULATORY"/>
    <property type="match status" value="1"/>
</dbReference>
<dbReference type="AlphaFoldDB" id="A0A239BS14"/>
<dbReference type="InterPro" id="IPR011006">
    <property type="entry name" value="CheY-like_superfamily"/>
</dbReference>
<sequence length="542" mass="60404">MKALPSLTALLIEPHTGMRASLHNMLTLCGVTRIEHAVSAGAAIRSIRNREFDLVLCEYDLGDGQDGQQLLEDLRNNRLIPLSTIFMMVTAERSYEKVVSAAELAPSVYLLKPFTADALLERILRAVEKRELFMPVYALIEKGNPHAAIARCMQNEERYPRYATDFMRLRAELYINLGEARAAEQVYLRLSESKAVPWAKLGLSKSYFMQQRFEEAEQVLNNLVEENSHYMDAYDWLAATQEARGKLEEAKLVLENAVRISPHAVKRLRRLAEVAFDMDDLDLAERSFQRVIARARYSEFRDPEDHARLVQALVRRGDSQQAATIIRDLERSFGDRAKGPACRAISAAFLHAHLGNHQKAEEEVGAAIAASNAEVNISNTLKMELAKTCLASNLEGSATELMLSVMNNTPEGAPMEKALAVFEKAGRKDLGESVARESRRQVADLVANGAEKAKQGDYRGAVDLLAAAAQRLPNNPQVIFNAALAALKYLDNLGWDDGMAVQARGYIESVRRLDAANPRLVPLIQLYQNLHKRHRPEAASTS</sequence>
<keyword evidence="4" id="KW-1185">Reference proteome</keyword>
<dbReference type="InterPro" id="IPR052048">
    <property type="entry name" value="ST_Response_Regulator"/>
</dbReference>
<accession>A0A239BS14</accession>
<dbReference type="SUPFAM" id="SSF48452">
    <property type="entry name" value="TPR-like"/>
    <property type="match status" value="2"/>
</dbReference>
<dbReference type="RefSeq" id="WP_089397252.1">
    <property type="nucleotide sequence ID" value="NZ_FZOT01000001.1"/>
</dbReference>
<evidence type="ECO:0000313" key="4">
    <source>
        <dbReference type="Proteomes" id="UP000198284"/>
    </source>
</evidence>
<dbReference type="PANTHER" id="PTHR43228:SF1">
    <property type="entry name" value="TWO-COMPONENT RESPONSE REGULATOR ARR22"/>
    <property type="match status" value="1"/>
</dbReference>
<dbReference type="GO" id="GO:0000160">
    <property type="term" value="P:phosphorelay signal transduction system"/>
    <property type="evidence" value="ECO:0007669"/>
    <property type="project" value="InterPro"/>
</dbReference>
<dbReference type="OrthoDB" id="7298659at2"/>
<dbReference type="SUPFAM" id="SSF52172">
    <property type="entry name" value="CheY-like"/>
    <property type="match status" value="1"/>
</dbReference>
<dbReference type="CDD" id="cd17589">
    <property type="entry name" value="REC_TPR"/>
    <property type="match status" value="1"/>
</dbReference>
<protein>
    <submittedName>
        <fullName evidence="3">Response regulator receiver domain-containing protein</fullName>
    </submittedName>
</protein>
<gene>
    <name evidence="3" type="ORF">SAMN06265795_1015</name>
</gene>
<evidence type="ECO:0000313" key="3">
    <source>
        <dbReference type="EMBL" id="SNS09844.1"/>
    </source>
</evidence>
<evidence type="ECO:0000256" key="1">
    <source>
        <dbReference type="PROSITE-ProRule" id="PRU00169"/>
    </source>
</evidence>
<dbReference type="InterPro" id="IPR019734">
    <property type="entry name" value="TPR_rpt"/>
</dbReference>
<dbReference type="Pfam" id="PF13432">
    <property type="entry name" value="TPR_16"/>
    <property type="match status" value="1"/>
</dbReference>
<dbReference type="PANTHER" id="PTHR43228">
    <property type="entry name" value="TWO-COMPONENT RESPONSE REGULATOR"/>
    <property type="match status" value="1"/>
</dbReference>
<proteinExistence type="predicted"/>
<reference evidence="3 4" key="1">
    <citation type="submission" date="2017-06" db="EMBL/GenBank/DDBJ databases">
        <authorList>
            <person name="Kim H.J."/>
            <person name="Triplett B.A."/>
        </authorList>
    </citation>
    <scope>NUCLEOTIDE SEQUENCE [LARGE SCALE GENOMIC DNA]</scope>
    <source>
        <strain evidence="3 4">U15</strain>
    </source>
</reference>
<dbReference type="SMART" id="SM00028">
    <property type="entry name" value="TPR"/>
    <property type="match status" value="4"/>
</dbReference>
<dbReference type="Proteomes" id="UP000198284">
    <property type="component" value="Unassembled WGS sequence"/>
</dbReference>
<dbReference type="Pfam" id="PF00072">
    <property type="entry name" value="Response_reg"/>
    <property type="match status" value="1"/>
</dbReference>
<dbReference type="InterPro" id="IPR001789">
    <property type="entry name" value="Sig_transdc_resp-reg_receiver"/>
</dbReference>
<organism evidence="3 4">
    <name type="scientific">Noviherbaspirillum humi</name>
    <dbReference type="NCBI Taxonomy" id="1688639"/>
    <lineage>
        <taxon>Bacteria</taxon>
        <taxon>Pseudomonadati</taxon>
        <taxon>Pseudomonadota</taxon>
        <taxon>Betaproteobacteria</taxon>
        <taxon>Burkholderiales</taxon>
        <taxon>Oxalobacteraceae</taxon>
        <taxon>Noviherbaspirillum</taxon>
    </lineage>
</organism>
<dbReference type="SMART" id="SM00448">
    <property type="entry name" value="REC"/>
    <property type="match status" value="1"/>
</dbReference>
<dbReference type="InterPro" id="IPR011990">
    <property type="entry name" value="TPR-like_helical_dom_sf"/>
</dbReference>
<dbReference type="Gene3D" id="3.40.50.2300">
    <property type="match status" value="1"/>
</dbReference>